<dbReference type="PANTHER" id="PTHR11728">
    <property type="entry name" value="GLYCEROL-3-PHOSPHATE DEHYDROGENASE"/>
    <property type="match status" value="1"/>
</dbReference>
<feature type="binding site" evidence="16">
    <location>
        <position position="143"/>
    </location>
    <ligand>
        <name>NAD(+)</name>
        <dbReference type="ChEBI" id="CHEBI:57540"/>
    </ligand>
</feature>
<dbReference type="Pfam" id="PF07479">
    <property type="entry name" value="NAD_Gly3P_dh_C"/>
    <property type="match status" value="1"/>
</dbReference>
<feature type="binding site" evidence="16">
    <location>
        <begin position="13"/>
        <end position="18"/>
    </location>
    <ligand>
        <name>NAD(+)</name>
        <dbReference type="ChEBI" id="CHEBI:57540"/>
    </ligand>
</feature>
<dbReference type="FunFam" id="3.40.50.720:FF:000019">
    <property type="entry name" value="Glycerol-3-phosphate dehydrogenase [NAD(P)+]"/>
    <property type="match status" value="1"/>
</dbReference>
<feature type="binding site" evidence="15">
    <location>
        <position position="111"/>
    </location>
    <ligand>
        <name>substrate</name>
    </ligand>
</feature>
<dbReference type="GO" id="GO:0046474">
    <property type="term" value="P:glycerophospholipid biosynthetic process"/>
    <property type="evidence" value="ECO:0007669"/>
    <property type="project" value="TreeGrafter"/>
</dbReference>
<dbReference type="FunFam" id="1.10.1040.10:FF:000001">
    <property type="entry name" value="Glycerol-3-phosphate dehydrogenase [NAD(P)+]"/>
    <property type="match status" value="1"/>
</dbReference>
<dbReference type="NCBIfam" id="NF000942">
    <property type="entry name" value="PRK00094.1-4"/>
    <property type="match status" value="1"/>
</dbReference>
<comment type="catalytic activity">
    <reaction evidence="13">
        <text>sn-glycerol 3-phosphate + NAD(+) = dihydroxyacetone phosphate + NADH + H(+)</text>
        <dbReference type="Rhea" id="RHEA:11092"/>
        <dbReference type="ChEBI" id="CHEBI:15378"/>
        <dbReference type="ChEBI" id="CHEBI:57540"/>
        <dbReference type="ChEBI" id="CHEBI:57597"/>
        <dbReference type="ChEBI" id="CHEBI:57642"/>
        <dbReference type="ChEBI" id="CHEBI:57945"/>
        <dbReference type="EC" id="1.1.1.94"/>
    </reaction>
</comment>
<keyword evidence="3 13" id="KW-0521">NADP</keyword>
<dbReference type="InterPro" id="IPR011128">
    <property type="entry name" value="G3P_DH_NAD-dep_N"/>
</dbReference>
<dbReference type="EMBL" id="DRKP01000069">
    <property type="protein sequence ID" value="HEB96016.1"/>
    <property type="molecule type" value="Genomic_DNA"/>
</dbReference>
<feature type="domain" description="Glycerol-3-phosphate dehydrogenase NAD-dependent C-terminal" evidence="19">
    <location>
        <begin position="183"/>
        <end position="323"/>
    </location>
</feature>
<comment type="caution">
    <text evidence="20">The sequence shown here is derived from an EMBL/GenBank/DDBJ whole genome shotgun (WGS) entry which is preliminary data.</text>
</comment>
<evidence type="ECO:0000259" key="18">
    <source>
        <dbReference type="Pfam" id="PF01210"/>
    </source>
</evidence>
<dbReference type="NCBIfam" id="NF000940">
    <property type="entry name" value="PRK00094.1-2"/>
    <property type="match status" value="1"/>
</dbReference>
<evidence type="ECO:0000256" key="17">
    <source>
        <dbReference type="RuleBase" id="RU000437"/>
    </source>
</evidence>
<feature type="binding site" evidence="13">
    <location>
        <position position="54"/>
    </location>
    <ligand>
        <name>NADPH</name>
        <dbReference type="ChEBI" id="CHEBI:57783"/>
    </ligand>
</feature>
<dbReference type="GO" id="GO:0051287">
    <property type="term" value="F:NAD binding"/>
    <property type="evidence" value="ECO:0007669"/>
    <property type="project" value="InterPro"/>
</dbReference>
<dbReference type="PIRSF" id="PIRSF000114">
    <property type="entry name" value="Glycerol-3-P_dh"/>
    <property type="match status" value="1"/>
</dbReference>
<dbReference type="PANTHER" id="PTHR11728:SF1">
    <property type="entry name" value="GLYCEROL-3-PHOSPHATE DEHYDROGENASE [NAD(+)] 2, CHLOROPLASTIC"/>
    <property type="match status" value="1"/>
</dbReference>
<evidence type="ECO:0000256" key="16">
    <source>
        <dbReference type="PIRSR" id="PIRSR000114-3"/>
    </source>
</evidence>
<evidence type="ECO:0000313" key="20">
    <source>
        <dbReference type="EMBL" id="HEB96016.1"/>
    </source>
</evidence>
<feature type="active site" description="Proton acceptor" evidence="13 14">
    <location>
        <position position="194"/>
    </location>
</feature>
<feature type="binding site" evidence="15">
    <location>
        <begin position="258"/>
        <end position="259"/>
    </location>
    <ligand>
        <name>substrate</name>
    </ligand>
</feature>
<dbReference type="GO" id="GO:0005975">
    <property type="term" value="P:carbohydrate metabolic process"/>
    <property type="evidence" value="ECO:0007669"/>
    <property type="project" value="InterPro"/>
</dbReference>
<feature type="binding site" evidence="13">
    <location>
        <position position="284"/>
    </location>
    <ligand>
        <name>NADPH</name>
        <dbReference type="ChEBI" id="CHEBI:57783"/>
    </ligand>
</feature>
<dbReference type="Pfam" id="PF01210">
    <property type="entry name" value="NAD_Gly3P_dh_N"/>
    <property type="match status" value="1"/>
</dbReference>
<dbReference type="UniPathway" id="UPA00940"/>
<name>A0A831RM96_9GAMM</name>
<keyword evidence="8 13" id="KW-1208">Phospholipid metabolism</keyword>
<evidence type="ECO:0000256" key="1">
    <source>
        <dbReference type="ARBA" id="ARBA00011009"/>
    </source>
</evidence>
<dbReference type="Gene3D" id="1.10.1040.10">
    <property type="entry name" value="N-(1-d-carboxylethyl)-l-norvaline Dehydrogenase, domain 2"/>
    <property type="match status" value="1"/>
</dbReference>
<feature type="binding site" evidence="13">
    <location>
        <position position="111"/>
    </location>
    <ligand>
        <name>NADPH</name>
        <dbReference type="ChEBI" id="CHEBI:57783"/>
    </ligand>
</feature>
<feature type="binding site" evidence="13">
    <location>
        <position position="258"/>
    </location>
    <ligand>
        <name>NADPH</name>
        <dbReference type="ChEBI" id="CHEBI:57783"/>
    </ligand>
</feature>
<feature type="binding site" evidence="13">
    <location>
        <position position="37"/>
    </location>
    <ligand>
        <name>NADPH</name>
        <dbReference type="ChEBI" id="CHEBI:57783"/>
    </ligand>
</feature>
<evidence type="ECO:0000256" key="10">
    <source>
        <dbReference type="ARBA" id="ARBA00066687"/>
    </source>
</evidence>
<feature type="binding site" evidence="13">
    <location>
        <position position="143"/>
    </location>
    <ligand>
        <name>NADPH</name>
        <dbReference type="ChEBI" id="CHEBI:57783"/>
    </ligand>
</feature>
<dbReference type="PROSITE" id="PS00957">
    <property type="entry name" value="NAD_G3PDH"/>
    <property type="match status" value="1"/>
</dbReference>
<gene>
    <name evidence="13" type="primary">gpsA</name>
    <name evidence="20" type="ORF">ENI96_06260</name>
</gene>
<evidence type="ECO:0000256" key="11">
    <source>
        <dbReference type="ARBA" id="ARBA00069372"/>
    </source>
</evidence>
<evidence type="ECO:0000256" key="3">
    <source>
        <dbReference type="ARBA" id="ARBA00022857"/>
    </source>
</evidence>
<dbReference type="InterPro" id="IPR036291">
    <property type="entry name" value="NAD(P)-bd_dom_sf"/>
</dbReference>
<feature type="binding site" evidence="13">
    <location>
        <position position="257"/>
    </location>
    <ligand>
        <name>sn-glycerol 3-phosphate</name>
        <dbReference type="ChEBI" id="CHEBI:57597"/>
    </ligand>
</feature>
<evidence type="ECO:0000256" key="7">
    <source>
        <dbReference type="ARBA" id="ARBA00023209"/>
    </source>
</evidence>
<keyword evidence="6 13" id="KW-0443">Lipid metabolism</keyword>
<dbReference type="GO" id="GO:0047952">
    <property type="term" value="F:glycerol-3-phosphate dehydrogenase [NAD(P)+] activity"/>
    <property type="evidence" value="ECO:0007669"/>
    <property type="project" value="UniProtKB-UniRule"/>
</dbReference>
<feature type="binding site" evidence="13">
    <location>
        <position position="111"/>
    </location>
    <ligand>
        <name>sn-glycerol 3-phosphate</name>
        <dbReference type="ChEBI" id="CHEBI:57597"/>
    </ligand>
</feature>
<feature type="binding site" evidence="13">
    <location>
        <position position="141"/>
    </location>
    <ligand>
        <name>sn-glycerol 3-phosphate</name>
        <dbReference type="ChEBI" id="CHEBI:57597"/>
    </ligand>
</feature>
<evidence type="ECO:0000256" key="8">
    <source>
        <dbReference type="ARBA" id="ARBA00023264"/>
    </source>
</evidence>
<feature type="binding site" evidence="13">
    <location>
        <position position="259"/>
    </location>
    <ligand>
        <name>sn-glycerol 3-phosphate</name>
        <dbReference type="ChEBI" id="CHEBI:57597"/>
    </ligand>
</feature>
<evidence type="ECO:0000259" key="19">
    <source>
        <dbReference type="Pfam" id="PF07479"/>
    </source>
</evidence>
<dbReference type="AlphaFoldDB" id="A0A831RM96"/>
<sequence>MAGPQPDKLGVLGAGSWGTALAILLARNGLRVHLWSHLPEQARRLADERCNADYLPGIELPDGLEPSADLAATLAGAREVLVVVPSHAFRQVLTAVAPLLPPEATLSWATKGLEPGTGRLLHQVAREVLGPVSLAVVSGPSFAGEVARGLPTAITVASREAEHASRLAGYLHSDSFRPYTSDDLVGLEVGGAVKNVMAIAAGISDGLGFGANSRAALITRGLAEIMRLGRALGARPETLMGLGGLGDLVLTCTDDQSRNRRMGLALARGLGVAAAREEIGQEVEGVMTAREIHRLAREHGVEMPITEQTYRVLYQGLEPEAAVRNLLRRAFRAEIG</sequence>
<dbReference type="PRINTS" id="PR00077">
    <property type="entry name" value="GPDHDRGNASE"/>
</dbReference>
<evidence type="ECO:0000256" key="4">
    <source>
        <dbReference type="ARBA" id="ARBA00023002"/>
    </source>
</evidence>
<keyword evidence="13" id="KW-0963">Cytoplasm</keyword>
<evidence type="ECO:0000256" key="12">
    <source>
        <dbReference type="ARBA" id="ARBA00080511"/>
    </source>
</evidence>
<dbReference type="SUPFAM" id="SSF51735">
    <property type="entry name" value="NAD(P)-binding Rossmann-fold domains"/>
    <property type="match status" value="1"/>
</dbReference>
<dbReference type="GO" id="GO:0046167">
    <property type="term" value="P:glycerol-3-phosphate biosynthetic process"/>
    <property type="evidence" value="ECO:0007669"/>
    <property type="project" value="UniProtKB-UniRule"/>
</dbReference>
<dbReference type="HAMAP" id="MF_00394">
    <property type="entry name" value="NAD_Glyc3P_dehydrog"/>
    <property type="match status" value="1"/>
</dbReference>
<dbReference type="Proteomes" id="UP000886251">
    <property type="component" value="Unassembled WGS sequence"/>
</dbReference>
<accession>A0A831RM96</accession>
<feature type="binding site" evidence="13">
    <location>
        <position position="16"/>
    </location>
    <ligand>
        <name>NADPH</name>
        <dbReference type="ChEBI" id="CHEBI:57783"/>
    </ligand>
</feature>
<feature type="binding site" evidence="13">
    <location>
        <position position="139"/>
    </location>
    <ligand>
        <name>sn-glycerol 3-phosphate</name>
        <dbReference type="ChEBI" id="CHEBI:57597"/>
    </ligand>
</feature>
<comment type="similarity">
    <text evidence="1 13 17">Belongs to the NAD-dependent glycerol-3-phosphate dehydrogenase family.</text>
</comment>
<evidence type="ECO:0000256" key="2">
    <source>
        <dbReference type="ARBA" id="ARBA00022516"/>
    </source>
</evidence>
<keyword evidence="7 13" id="KW-0594">Phospholipid biosynthesis</keyword>
<evidence type="ECO:0000256" key="5">
    <source>
        <dbReference type="ARBA" id="ARBA00023027"/>
    </source>
</evidence>
<keyword evidence="13" id="KW-0547">Nucleotide-binding</keyword>
<feature type="binding site" evidence="13">
    <location>
        <position position="17"/>
    </location>
    <ligand>
        <name>NADPH</name>
        <dbReference type="ChEBI" id="CHEBI:57783"/>
    </ligand>
</feature>
<comment type="caution">
    <text evidence="13">Lacks conserved residue(s) required for the propagation of feature annotation.</text>
</comment>
<dbReference type="Gene3D" id="3.40.50.720">
    <property type="entry name" value="NAD(P)-binding Rossmann-like Domain"/>
    <property type="match status" value="1"/>
</dbReference>
<comment type="pathway">
    <text evidence="13">Membrane lipid metabolism; glycerophospholipid metabolism.</text>
</comment>
<feature type="domain" description="Glycerol-3-phosphate dehydrogenase NAD-dependent N-terminal" evidence="18">
    <location>
        <begin position="9"/>
        <end position="163"/>
    </location>
</feature>
<dbReference type="InterPro" id="IPR008927">
    <property type="entry name" value="6-PGluconate_DH-like_C_sf"/>
</dbReference>
<organism evidence="20">
    <name type="scientific">Sedimenticola thiotaurini</name>
    <dbReference type="NCBI Taxonomy" id="1543721"/>
    <lineage>
        <taxon>Bacteria</taxon>
        <taxon>Pseudomonadati</taxon>
        <taxon>Pseudomonadota</taxon>
        <taxon>Gammaproteobacteria</taxon>
        <taxon>Chromatiales</taxon>
        <taxon>Sedimenticolaceae</taxon>
        <taxon>Sedimenticola</taxon>
    </lineage>
</organism>
<comment type="subcellular location">
    <subcellularLocation>
        <location evidence="13">Cytoplasm</location>
    </subcellularLocation>
</comment>
<evidence type="ECO:0000256" key="14">
    <source>
        <dbReference type="PIRSR" id="PIRSR000114-1"/>
    </source>
</evidence>
<dbReference type="InterPro" id="IPR006109">
    <property type="entry name" value="G3P_DH_NAD-dep_C"/>
</dbReference>
<keyword evidence="4 13" id="KW-0560">Oxidoreductase</keyword>
<feature type="binding site" evidence="13">
    <location>
        <position position="194"/>
    </location>
    <ligand>
        <name>sn-glycerol 3-phosphate</name>
        <dbReference type="ChEBI" id="CHEBI:57597"/>
    </ligand>
</feature>
<keyword evidence="5 13" id="KW-0520">NAD</keyword>
<dbReference type="InterPro" id="IPR013328">
    <property type="entry name" value="6PGD_dom2"/>
</dbReference>
<protein>
    <recommendedName>
        <fullName evidence="11 13">Glycerol-3-phosphate dehydrogenase [NAD(P)+]</fullName>
        <ecNumber evidence="10 13">1.1.1.94</ecNumber>
    </recommendedName>
    <alternativeName>
        <fullName evidence="13">NAD(P)(+)-dependent glycerol-3-phosphate dehydrogenase</fullName>
    </alternativeName>
    <alternativeName>
        <fullName evidence="12 13">NAD(P)H-dependent dihydroxyacetone-phosphate reductase</fullName>
    </alternativeName>
</protein>
<dbReference type="GO" id="GO:0046168">
    <property type="term" value="P:glycerol-3-phosphate catabolic process"/>
    <property type="evidence" value="ECO:0007669"/>
    <property type="project" value="InterPro"/>
</dbReference>
<dbReference type="EC" id="1.1.1.94" evidence="10 13"/>
<proteinExistence type="inferred from homology"/>
<evidence type="ECO:0000256" key="13">
    <source>
        <dbReference type="HAMAP-Rule" id="MF_00394"/>
    </source>
</evidence>
<dbReference type="SUPFAM" id="SSF48179">
    <property type="entry name" value="6-phosphogluconate dehydrogenase C-terminal domain-like"/>
    <property type="match status" value="1"/>
</dbReference>
<feature type="binding site" evidence="13">
    <location>
        <position position="258"/>
    </location>
    <ligand>
        <name>sn-glycerol 3-phosphate</name>
        <dbReference type="ChEBI" id="CHEBI:57597"/>
    </ligand>
</feature>
<comment type="catalytic activity">
    <reaction evidence="9">
        <text>sn-glycerol 3-phosphate + NADP(+) = dihydroxyacetone phosphate + NADPH + H(+)</text>
        <dbReference type="Rhea" id="RHEA:11096"/>
        <dbReference type="ChEBI" id="CHEBI:15378"/>
        <dbReference type="ChEBI" id="CHEBI:57597"/>
        <dbReference type="ChEBI" id="CHEBI:57642"/>
        <dbReference type="ChEBI" id="CHEBI:57783"/>
        <dbReference type="ChEBI" id="CHEBI:58349"/>
        <dbReference type="EC" id="1.1.1.94"/>
    </reaction>
    <physiologicalReaction direction="right-to-left" evidence="9">
        <dbReference type="Rhea" id="RHEA:11098"/>
    </physiologicalReaction>
</comment>
<comment type="function">
    <text evidence="13">Catalyzes the reduction of the glycolytic intermediate dihydroxyacetone phosphate (DHAP) to sn-glycerol 3-phosphate (G3P), the key precursor for phospholipid synthesis.</text>
</comment>
<keyword evidence="2 13" id="KW-0444">Lipid biosynthesis</keyword>
<dbReference type="InterPro" id="IPR006168">
    <property type="entry name" value="G3P_DH_NAD-dep"/>
</dbReference>
<reference evidence="20" key="1">
    <citation type="journal article" date="2020" name="mSystems">
        <title>Genome- and Community-Level Interaction Insights into Carbon Utilization and Element Cycling Functions of Hydrothermarchaeota in Hydrothermal Sediment.</title>
        <authorList>
            <person name="Zhou Z."/>
            <person name="Liu Y."/>
            <person name="Xu W."/>
            <person name="Pan J."/>
            <person name="Luo Z.H."/>
            <person name="Li M."/>
        </authorList>
    </citation>
    <scope>NUCLEOTIDE SEQUENCE [LARGE SCALE GENOMIC DNA]</scope>
    <source>
        <strain evidence="20">HyVt-443</strain>
    </source>
</reference>
<evidence type="ECO:0000256" key="9">
    <source>
        <dbReference type="ARBA" id="ARBA00052716"/>
    </source>
</evidence>
<evidence type="ECO:0000256" key="15">
    <source>
        <dbReference type="PIRSR" id="PIRSR000114-2"/>
    </source>
</evidence>
<evidence type="ECO:0000256" key="6">
    <source>
        <dbReference type="ARBA" id="ARBA00023098"/>
    </source>
</evidence>
<feature type="binding site" evidence="13">
    <location>
        <position position="247"/>
    </location>
    <ligand>
        <name>sn-glycerol 3-phosphate</name>
        <dbReference type="ChEBI" id="CHEBI:57597"/>
    </ligand>
</feature>
<dbReference type="GO" id="GO:0005829">
    <property type="term" value="C:cytosol"/>
    <property type="evidence" value="ECO:0007669"/>
    <property type="project" value="TreeGrafter"/>
</dbReference>
<feature type="binding site" evidence="16">
    <location>
        <position position="258"/>
    </location>
    <ligand>
        <name>NAD(+)</name>
        <dbReference type="ChEBI" id="CHEBI:57540"/>
    </ligand>
</feature>